<dbReference type="OrthoDB" id="3176438at2"/>
<evidence type="ECO:0000313" key="7">
    <source>
        <dbReference type="EMBL" id="PLT29937.1"/>
    </source>
</evidence>
<feature type="transmembrane region" description="Helical" evidence="6">
    <location>
        <begin position="5"/>
        <end position="23"/>
    </location>
</feature>
<evidence type="ECO:0000256" key="3">
    <source>
        <dbReference type="ARBA" id="ARBA00022692"/>
    </source>
</evidence>
<dbReference type="Proteomes" id="UP000234748">
    <property type="component" value="Unassembled WGS sequence"/>
</dbReference>
<evidence type="ECO:0000256" key="2">
    <source>
        <dbReference type="ARBA" id="ARBA00022475"/>
    </source>
</evidence>
<dbReference type="InterPro" id="IPR005538">
    <property type="entry name" value="LrgA/CidA"/>
</dbReference>
<feature type="transmembrane region" description="Helical" evidence="6">
    <location>
        <begin position="61"/>
        <end position="81"/>
    </location>
</feature>
<dbReference type="AlphaFoldDB" id="A0A2N5M6G0"/>
<keyword evidence="2" id="KW-1003">Cell membrane</keyword>
<keyword evidence="8" id="KW-1185">Reference proteome</keyword>
<sequence length="130" mass="14840">MKIFFIICQTAILYGFFLLGEFIQGLLHISIPGSIIGMLILFSLLHVKWFRPRWIETGSHFLIKIMPLLFIPATVGAMDYLSLFRKYPSSLGIVFISTMIVIILSSAMSQRLNRNKLKKVVSEAEKEMSI</sequence>
<feature type="transmembrane region" description="Helical" evidence="6">
    <location>
        <begin position="29"/>
        <end position="49"/>
    </location>
</feature>
<comment type="caution">
    <text evidence="7">The sequence shown here is derived from an EMBL/GenBank/DDBJ whole genome shotgun (WGS) entry which is preliminary data.</text>
</comment>
<comment type="subcellular location">
    <subcellularLocation>
        <location evidence="1">Cell membrane</location>
        <topology evidence="1">Multi-pass membrane protein</topology>
    </subcellularLocation>
</comment>
<name>A0A2N5M6G0_9BACI</name>
<dbReference type="RefSeq" id="WP_101641797.1">
    <property type="nucleotide sequence ID" value="NZ_PGUY01000031.1"/>
</dbReference>
<proteinExistence type="predicted"/>
<feature type="transmembrane region" description="Helical" evidence="6">
    <location>
        <begin position="87"/>
        <end position="109"/>
    </location>
</feature>
<protein>
    <submittedName>
        <fullName evidence="7">CidA/LrgA family protein</fullName>
    </submittedName>
</protein>
<keyword evidence="5 6" id="KW-0472">Membrane</keyword>
<dbReference type="PANTHER" id="PTHR33931:SF2">
    <property type="entry name" value="HOLIN-LIKE PROTEIN CIDA"/>
    <property type="match status" value="1"/>
</dbReference>
<keyword evidence="3 6" id="KW-0812">Transmembrane</keyword>
<keyword evidence="4 6" id="KW-1133">Transmembrane helix</keyword>
<evidence type="ECO:0000256" key="5">
    <source>
        <dbReference type="ARBA" id="ARBA00023136"/>
    </source>
</evidence>
<dbReference type="PANTHER" id="PTHR33931">
    <property type="entry name" value="HOLIN-LIKE PROTEIN CIDA-RELATED"/>
    <property type="match status" value="1"/>
</dbReference>
<evidence type="ECO:0000256" key="1">
    <source>
        <dbReference type="ARBA" id="ARBA00004651"/>
    </source>
</evidence>
<dbReference type="Pfam" id="PF03788">
    <property type="entry name" value="LrgA"/>
    <property type="match status" value="1"/>
</dbReference>
<evidence type="ECO:0000256" key="4">
    <source>
        <dbReference type="ARBA" id="ARBA00022989"/>
    </source>
</evidence>
<organism evidence="7 8">
    <name type="scientific">Peribacillus deserti</name>
    <dbReference type="NCBI Taxonomy" id="673318"/>
    <lineage>
        <taxon>Bacteria</taxon>
        <taxon>Bacillati</taxon>
        <taxon>Bacillota</taxon>
        <taxon>Bacilli</taxon>
        <taxon>Bacillales</taxon>
        <taxon>Bacillaceae</taxon>
        <taxon>Peribacillus</taxon>
    </lineage>
</organism>
<evidence type="ECO:0000313" key="8">
    <source>
        <dbReference type="Proteomes" id="UP000234748"/>
    </source>
</evidence>
<accession>A0A2N5M6G0</accession>
<evidence type="ECO:0000256" key="6">
    <source>
        <dbReference type="SAM" id="Phobius"/>
    </source>
</evidence>
<gene>
    <name evidence="7" type="ORF">CUU66_10440</name>
</gene>
<dbReference type="GO" id="GO:0005886">
    <property type="term" value="C:plasma membrane"/>
    <property type="evidence" value="ECO:0007669"/>
    <property type="project" value="UniProtKB-SubCell"/>
</dbReference>
<reference evidence="7 8" key="1">
    <citation type="submission" date="2017-11" db="EMBL/GenBank/DDBJ databases">
        <title>Comparitive Functional Genomics of Dry Heat Resistant strains isolated from the Viking Spacecraft.</title>
        <authorList>
            <person name="Seuylemezian A."/>
            <person name="Cooper K."/>
            <person name="Vaishampayan P."/>
        </authorList>
    </citation>
    <scope>NUCLEOTIDE SEQUENCE [LARGE SCALE GENOMIC DNA]</scope>
    <source>
        <strain evidence="7 8">V1-29</strain>
    </source>
</reference>
<dbReference type="EMBL" id="PGUY01000031">
    <property type="protein sequence ID" value="PLT29937.1"/>
    <property type="molecule type" value="Genomic_DNA"/>
</dbReference>